<proteinExistence type="predicted"/>
<reference evidence="2" key="1">
    <citation type="submission" date="2011-12" db="EMBL/GenBank/DDBJ databases">
        <title>Complete sequence of Clostridium clariflavum DSM 19732.</title>
        <authorList>
            <consortium name="US DOE Joint Genome Institute"/>
            <person name="Lucas S."/>
            <person name="Han J."/>
            <person name="Lapidus A."/>
            <person name="Cheng J.-F."/>
            <person name="Goodwin L."/>
            <person name="Pitluck S."/>
            <person name="Peters L."/>
            <person name="Teshima H."/>
            <person name="Detter J.C."/>
            <person name="Han C."/>
            <person name="Tapia R."/>
            <person name="Land M."/>
            <person name="Hauser L."/>
            <person name="Kyrpides N."/>
            <person name="Ivanova N."/>
            <person name="Pagani I."/>
            <person name="Kitzmiller T."/>
            <person name="Lynd L."/>
            <person name="Izquierdo J."/>
            <person name="Woyke T."/>
        </authorList>
    </citation>
    <scope>NUCLEOTIDE SEQUENCE [LARGE SCALE GENOMIC DNA]</scope>
    <source>
        <strain evidence="2">DSM 19732 / NBRC 101661 / EBR45</strain>
    </source>
</reference>
<dbReference type="AlphaFoldDB" id="G8M2B2"/>
<dbReference type="STRING" id="720554.Clocl_2714"/>
<evidence type="ECO:0000313" key="2">
    <source>
        <dbReference type="Proteomes" id="UP000005435"/>
    </source>
</evidence>
<keyword evidence="2" id="KW-1185">Reference proteome</keyword>
<dbReference type="HOGENOM" id="CLU_2933090_0_0_9"/>
<name>G8M2B2_ACECE</name>
<sequence length="60" mass="7053">MSVLAYIDIKLAMTGGKMISSADIINRLLKCNWTLNWEEKFLFYHWEITMIMTGKAKRLI</sequence>
<reference evidence="1 2" key="2">
    <citation type="journal article" date="2012" name="Stand. Genomic Sci.">
        <title>Complete Genome Sequence of Clostridium clariflavum DSM 19732.</title>
        <authorList>
            <person name="Izquierdo J.A."/>
            <person name="Goodwin L."/>
            <person name="Davenport K.W."/>
            <person name="Teshima H."/>
            <person name="Bruce D."/>
            <person name="Detter C."/>
            <person name="Tapia R."/>
            <person name="Han S."/>
            <person name="Land M."/>
            <person name="Hauser L."/>
            <person name="Jeffries C.D."/>
            <person name="Han J."/>
            <person name="Pitluck S."/>
            <person name="Nolan M."/>
            <person name="Chen A."/>
            <person name="Huntemann M."/>
            <person name="Mavromatis K."/>
            <person name="Mikhailova N."/>
            <person name="Liolios K."/>
            <person name="Woyke T."/>
            <person name="Lynd L.R."/>
        </authorList>
    </citation>
    <scope>NUCLEOTIDE SEQUENCE [LARGE SCALE GENOMIC DNA]</scope>
    <source>
        <strain evidence="2">DSM 19732 / NBRC 101661 / EBR45</strain>
    </source>
</reference>
<evidence type="ECO:0000313" key="1">
    <source>
        <dbReference type="EMBL" id="AEV69271.1"/>
    </source>
</evidence>
<dbReference type="KEGG" id="ccl:Clocl_2714"/>
<organism evidence="1 2">
    <name type="scientific">Acetivibrio clariflavus (strain DSM 19732 / NBRC 101661 / EBR45)</name>
    <name type="common">Clostridium clariflavum</name>
    <dbReference type="NCBI Taxonomy" id="720554"/>
    <lineage>
        <taxon>Bacteria</taxon>
        <taxon>Bacillati</taxon>
        <taxon>Bacillota</taxon>
        <taxon>Clostridia</taxon>
        <taxon>Eubacteriales</taxon>
        <taxon>Oscillospiraceae</taxon>
        <taxon>Acetivibrio</taxon>
    </lineage>
</organism>
<accession>G8M2B2</accession>
<gene>
    <name evidence="1" type="ordered locus">Clocl_2714</name>
</gene>
<dbReference type="Proteomes" id="UP000005435">
    <property type="component" value="Chromosome"/>
</dbReference>
<dbReference type="EMBL" id="CP003065">
    <property type="protein sequence ID" value="AEV69271.1"/>
    <property type="molecule type" value="Genomic_DNA"/>
</dbReference>
<protein>
    <submittedName>
        <fullName evidence="1">Uncharacterized protein</fullName>
    </submittedName>
</protein>